<keyword evidence="3" id="KW-1185">Reference proteome</keyword>
<feature type="region of interest" description="Disordered" evidence="1">
    <location>
        <begin position="139"/>
        <end position="194"/>
    </location>
</feature>
<proteinExistence type="predicted"/>
<organism evidence="2 3">
    <name type="scientific">Phanerochaete sordida</name>
    <dbReference type="NCBI Taxonomy" id="48140"/>
    <lineage>
        <taxon>Eukaryota</taxon>
        <taxon>Fungi</taxon>
        <taxon>Dikarya</taxon>
        <taxon>Basidiomycota</taxon>
        <taxon>Agaricomycotina</taxon>
        <taxon>Agaricomycetes</taxon>
        <taxon>Polyporales</taxon>
        <taxon>Phanerochaetaceae</taxon>
        <taxon>Phanerochaete</taxon>
    </lineage>
</organism>
<name>A0A9P3GD79_9APHY</name>
<protein>
    <submittedName>
        <fullName evidence="2">Uncharacterized protein</fullName>
    </submittedName>
</protein>
<evidence type="ECO:0000256" key="1">
    <source>
        <dbReference type="SAM" id="MobiDB-lite"/>
    </source>
</evidence>
<reference evidence="2 3" key="1">
    <citation type="submission" date="2021-08" db="EMBL/GenBank/DDBJ databases">
        <title>Draft Genome Sequence of Phanerochaete sordida strain YK-624.</title>
        <authorList>
            <person name="Mori T."/>
            <person name="Dohra H."/>
            <person name="Suzuki T."/>
            <person name="Kawagishi H."/>
            <person name="Hirai H."/>
        </authorList>
    </citation>
    <scope>NUCLEOTIDE SEQUENCE [LARGE SCALE GENOMIC DNA]</scope>
    <source>
        <strain evidence="2 3">YK-624</strain>
    </source>
</reference>
<sequence>MGRLLRYNSGQHPLTPWASLYAPIFDDARARLLATYCGKSADSLPRLVWAYRITPFRLDALSSPATTMMLVAPTTKTRDALVASEGSPLTSGVGRGAPFCTPCEPQFAFTETNILLARLCTQRPEEAARHLWRLPQHVRRRSTAHREPGRQLRPLRNVPAASGSPDRDSPSGMPHQPRMSSRSIRAMAARRATSLACPRPSLQGCLRRA</sequence>
<feature type="compositionally biased region" description="Low complexity" evidence="1">
    <location>
        <begin position="178"/>
        <end position="194"/>
    </location>
</feature>
<gene>
    <name evidence="2" type="ORF">PsYK624_101140</name>
</gene>
<dbReference type="AlphaFoldDB" id="A0A9P3GD79"/>
<dbReference type="EMBL" id="BPQB01000036">
    <property type="protein sequence ID" value="GJE93948.1"/>
    <property type="molecule type" value="Genomic_DNA"/>
</dbReference>
<accession>A0A9P3GD79</accession>
<comment type="caution">
    <text evidence="2">The sequence shown here is derived from an EMBL/GenBank/DDBJ whole genome shotgun (WGS) entry which is preliminary data.</text>
</comment>
<evidence type="ECO:0000313" key="3">
    <source>
        <dbReference type="Proteomes" id="UP000703269"/>
    </source>
</evidence>
<evidence type="ECO:0000313" key="2">
    <source>
        <dbReference type="EMBL" id="GJE93948.1"/>
    </source>
</evidence>
<dbReference type="Proteomes" id="UP000703269">
    <property type="component" value="Unassembled WGS sequence"/>
</dbReference>